<proteinExistence type="predicted"/>
<dbReference type="PhylomeDB" id="R7QSC2"/>
<sequence>MAEVSEDAAPVVAVSEGREHGPRGGSLSADTDVQRQRVPTAGEGRGVRRGGRGRGRGARRGRGGGRLRSANGSQIGGIDGATQYRANMRASTQSLKWEQKIVTQVLKTVGVNAFLAWRMLGCKVLLCSASSFGGLDKFRDALNRCQSLADFIADVSGDLLQHADNLQKNEQNGEKGDHSGTVTVVIGDEDAKELSRKALLRKRCRLLWFNHQSGRKLRINVQEHPPCSTGKDVWCALCGNVKHNEDKWRGRRTGIKRGTCHVHLCTKTHTGQRGSCWNIWHNTMTLTPRATSPHKNRFGNSSRHSTTPDQSEARRPEIPSLNVDSLPPSENENREATASARTSLRKRRRRT</sequence>
<reference evidence="3" key="1">
    <citation type="journal article" date="2013" name="Proc. Natl. Acad. Sci. U.S.A.">
        <title>Genome structure and metabolic features in the red seaweed Chondrus crispus shed light on evolution of the Archaeplastida.</title>
        <authorList>
            <person name="Collen J."/>
            <person name="Porcel B."/>
            <person name="Carre W."/>
            <person name="Ball S.G."/>
            <person name="Chaparro C."/>
            <person name="Tonon T."/>
            <person name="Barbeyron T."/>
            <person name="Michel G."/>
            <person name="Noel B."/>
            <person name="Valentin K."/>
            <person name="Elias M."/>
            <person name="Artiguenave F."/>
            <person name="Arun A."/>
            <person name="Aury J.M."/>
            <person name="Barbosa-Neto J.F."/>
            <person name="Bothwell J.H."/>
            <person name="Bouget F.Y."/>
            <person name="Brillet L."/>
            <person name="Cabello-Hurtado F."/>
            <person name="Capella-Gutierrez S."/>
            <person name="Charrier B."/>
            <person name="Cladiere L."/>
            <person name="Cock J.M."/>
            <person name="Coelho S.M."/>
            <person name="Colleoni C."/>
            <person name="Czjzek M."/>
            <person name="Da Silva C."/>
            <person name="Delage L."/>
            <person name="Denoeud F."/>
            <person name="Deschamps P."/>
            <person name="Dittami S.M."/>
            <person name="Gabaldon T."/>
            <person name="Gachon C.M."/>
            <person name="Groisillier A."/>
            <person name="Herve C."/>
            <person name="Jabbari K."/>
            <person name="Katinka M."/>
            <person name="Kloareg B."/>
            <person name="Kowalczyk N."/>
            <person name="Labadie K."/>
            <person name="Leblanc C."/>
            <person name="Lopez P.J."/>
            <person name="McLachlan D.H."/>
            <person name="Meslet-Cladiere L."/>
            <person name="Moustafa A."/>
            <person name="Nehr Z."/>
            <person name="Nyvall Collen P."/>
            <person name="Panaud O."/>
            <person name="Partensky F."/>
            <person name="Poulain J."/>
            <person name="Rensing S.A."/>
            <person name="Rousvoal S."/>
            <person name="Samson G."/>
            <person name="Symeonidi A."/>
            <person name="Weissenbach J."/>
            <person name="Zambounis A."/>
            <person name="Wincker P."/>
            <person name="Boyen C."/>
        </authorList>
    </citation>
    <scope>NUCLEOTIDE SEQUENCE [LARGE SCALE GENOMIC DNA]</scope>
    <source>
        <strain evidence="3">cv. Stackhouse</strain>
    </source>
</reference>
<protein>
    <submittedName>
        <fullName evidence="2">Uncharacterized protein</fullName>
    </submittedName>
</protein>
<accession>R7QSC2</accession>
<feature type="region of interest" description="Disordered" evidence="1">
    <location>
        <begin position="287"/>
        <end position="351"/>
    </location>
</feature>
<dbReference type="OrthoDB" id="11871at2759"/>
<dbReference type="Gramene" id="CDF40638">
    <property type="protein sequence ID" value="CDF40638"/>
    <property type="gene ID" value="CHC_T00007282001"/>
</dbReference>
<dbReference type="AlphaFoldDB" id="R7QSC2"/>
<dbReference type="Proteomes" id="UP000012073">
    <property type="component" value="Unassembled WGS sequence"/>
</dbReference>
<dbReference type="EMBL" id="HG002219">
    <property type="protein sequence ID" value="CDF40638.1"/>
    <property type="molecule type" value="Genomic_DNA"/>
</dbReference>
<gene>
    <name evidence="2" type="ORF">CHC_T00007282001</name>
</gene>
<keyword evidence="3" id="KW-1185">Reference proteome</keyword>
<evidence type="ECO:0000313" key="2">
    <source>
        <dbReference type="EMBL" id="CDF40638.1"/>
    </source>
</evidence>
<name>R7QSC2_CHOCR</name>
<feature type="compositionally biased region" description="Polar residues" evidence="1">
    <location>
        <begin position="298"/>
        <end position="310"/>
    </location>
</feature>
<dbReference type="GeneID" id="17318638"/>
<dbReference type="KEGG" id="ccp:CHC_T00007282001"/>
<feature type="compositionally biased region" description="Basic residues" evidence="1">
    <location>
        <begin position="47"/>
        <end position="65"/>
    </location>
</feature>
<dbReference type="RefSeq" id="XP_005710932.1">
    <property type="nucleotide sequence ID" value="XM_005710875.1"/>
</dbReference>
<feature type="region of interest" description="Disordered" evidence="1">
    <location>
        <begin position="1"/>
        <end position="79"/>
    </location>
</feature>
<evidence type="ECO:0000313" key="3">
    <source>
        <dbReference type="Proteomes" id="UP000012073"/>
    </source>
</evidence>
<evidence type="ECO:0000256" key="1">
    <source>
        <dbReference type="SAM" id="MobiDB-lite"/>
    </source>
</evidence>
<organism evidence="2 3">
    <name type="scientific">Chondrus crispus</name>
    <name type="common">Carrageen Irish moss</name>
    <name type="synonym">Polymorpha crispa</name>
    <dbReference type="NCBI Taxonomy" id="2769"/>
    <lineage>
        <taxon>Eukaryota</taxon>
        <taxon>Rhodophyta</taxon>
        <taxon>Florideophyceae</taxon>
        <taxon>Rhodymeniophycidae</taxon>
        <taxon>Gigartinales</taxon>
        <taxon>Gigartinaceae</taxon>
        <taxon>Chondrus</taxon>
    </lineage>
</organism>